<dbReference type="EMBL" id="JACHOT010000009">
    <property type="protein sequence ID" value="MBB4653033.1"/>
    <property type="molecule type" value="Genomic_DNA"/>
</dbReference>
<accession>A0ABR6L8A0</accession>
<gene>
    <name evidence="1" type="ORF">GGQ99_004817</name>
</gene>
<sequence>MLLQVALVVSTPMISAFSCADAALRQAAETKGRVSAGVVLPDPPVDCGVREPYAARGIGVEARIVIRRSDDALDRANARGARCNGWYLDLKSGYEAGRPR</sequence>
<keyword evidence="2" id="KW-1185">Reference proteome</keyword>
<reference evidence="1 2" key="1">
    <citation type="submission" date="2020-08" db="EMBL/GenBank/DDBJ databases">
        <title>Genomic Encyclopedia of Type Strains, Phase IV (KMG-IV): sequencing the most valuable type-strain genomes for metagenomic binning, comparative biology and taxonomic classification.</title>
        <authorList>
            <person name="Goeker M."/>
        </authorList>
    </citation>
    <scope>NUCLEOTIDE SEQUENCE [LARGE SCALE GENOMIC DNA]</scope>
    <source>
        <strain evidence="1 2">DSM 7050</strain>
    </source>
</reference>
<evidence type="ECO:0000313" key="1">
    <source>
        <dbReference type="EMBL" id="MBB4653033.1"/>
    </source>
</evidence>
<protein>
    <submittedName>
        <fullName evidence="1">Uncharacterized protein</fullName>
    </submittedName>
</protein>
<organism evidence="1 2">
    <name type="scientific">Aminobacter niigataensis</name>
    <dbReference type="NCBI Taxonomy" id="83265"/>
    <lineage>
        <taxon>Bacteria</taxon>
        <taxon>Pseudomonadati</taxon>
        <taxon>Pseudomonadota</taxon>
        <taxon>Alphaproteobacteria</taxon>
        <taxon>Hyphomicrobiales</taxon>
        <taxon>Phyllobacteriaceae</taxon>
        <taxon>Aminobacter</taxon>
    </lineage>
</organism>
<evidence type="ECO:0000313" key="2">
    <source>
        <dbReference type="Proteomes" id="UP000539538"/>
    </source>
</evidence>
<comment type="caution">
    <text evidence="1">The sequence shown here is derived from an EMBL/GenBank/DDBJ whole genome shotgun (WGS) entry which is preliminary data.</text>
</comment>
<name>A0ABR6L8A0_9HYPH</name>
<proteinExistence type="predicted"/>
<dbReference type="Proteomes" id="UP000539538">
    <property type="component" value="Unassembled WGS sequence"/>
</dbReference>